<dbReference type="Pfam" id="PF23162">
    <property type="entry name" value="AEP_C962R"/>
    <property type="match status" value="1"/>
</dbReference>
<name>A0AB38ZMC8_9VIRU</name>
<reference evidence="2" key="1">
    <citation type="submission" date="2024-01" db="EMBL/GenBank/DDBJ databases">
        <title>Genomic and biogeographic characterisation of Mantoniella tinhauana virus 1, the first discovered Mantoniella-infecting prasinovirus.</title>
        <authorList>
            <person name="Rey Redondo E."/>
            <person name="Yung C.C.M."/>
        </authorList>
    </citation>
    <scope>NUCLEOTIDE SEQUENCE</scope>
    <source>
        <strain evidence="2">Lau Fau Shan</strain>
    </source>
</reference>
<evidence type="ECO:0000313" key="2">
    <source>
        <dbReference type="EMBL" id="XAO13508.1"/>
    </source>
</evidence>
<protein>
    <recommendedName>
        <fullName evidence="1">C962R-like N-terminal AEP domain-containing protein</fullName>
    </recommendedName>
</protein>
<dbReference type="Pfam" id="PF03121">
    <property type="entry name" value="Herpes_UL52"/>
    <property type="match status" value="1"/>
</dbReference>
<accession>A0AB38ZMC8</accession>
<sequence>MFKRWCIEQNLNNATNLSHVLMDGGVLSVPFDTLDTFHEKYIEAVKNGERLYVVEQKTDTYNFFVDIDYKAPEALELREIKDICKIICDKVRRHGGKDCLVSVAPPKKCAGGLIKTGVHLNWCGFVVDQASAVALREYIILTLATTKSGDWDAIIDAAVYGNASRKTKGSGFRMPWSYKRVKHDACEGRGCDSCESGKVDQLAYLPLFVYRCGVFNQMLDVSQEPSLDILKMAVVRTNEPQVIHVEPPVKMQQNDTLPPTATEKDEVCESGIKYDLEQFIREHMEGQGSARVTKLFKKRDTYLVSTTSRYCENIKREHGSNHVWFIVSGHTIIQKCFCICDTLVGRRDGFCKDFCGRRHKLSNSIVDQLYPNKEELSRCPEIKKWEEKPQVNNDAKDYLERFIKKFMQGPETMKAVSLKQQKTNMILLTTSTYCENIRGEHEDGCVMSYVIKGKEIRQKCPRCKKSTSRTHCLTPNVINILKHK</sequence>
<feature type="domain" description="C962R-like N-terminal AEP" evidence="1">
    <location>
        <begin position="19"/>
        <end position="162"/>
    </location>
</feature>
<organism evidence="2">
    <name type="scientific">Mantoniella tinhauana virus 1</name>
    <dbReference type="NCBI Taxonomy" id="3111543"/>
    <lineage>
        <taxon>Viruses</taxon>
    </lineage>
</organism>
<evidence type="ECO:0000259" key="1">
    <source>
        <dbReference type="Pfam" id="PF23162"/>
    </source>
</evidence>
<dbReference type="EMBL" id="PP130629">
    <property type="protein sequence ID" value="XAO13508.1"/>
    <property type="molecule type" value="Genomic_DNA"/>
</dbReference>
<dbReference type="InterPro" id="IPR056443">
    <property type="entry name" value="AEP_C962R"/>
</dbReference>
<proteinExistence type="predicted"/>